<gene>
    <name evidence="1" type="ORF">MNB_SM-7-1312</name>
</gene>
<proteinExistence type="predicted"/>
<protein>
    <submittedName>
        <fullName evidence="1">Uncharacterized protein</fullName>
    </submittedName>
</protein>
<organism evidence="1">
    <name type="scientific">hydrothermal vent metagenome</name>
    <dbReference type="NCBI Taxonomy" id="652676"/>
    <lineage>
        <taxon>unclassified sequences</taxon>
        <taxon>metagenomes</taxon>
        <taxon>ecological metagenomes</taxon>
    </lineage>
</organism>
<sequence length="112" mass="13023">MSKAEIEKLREEMRKRDLLKQTNEVRLAGVVMEITPLPQTPKTDKKGNPILDENNQPTFYDEMYWVTIGVIGSEEGVLLSSEQINQVELNHTYLFSGRLKNRKFKVENIEEI</sequence>
<reference evidence="1" key="1">
    <citation type="submission" date="2016-10" db="EMBL/GenBank/DDBJ databases">
        <authorList>
            <person name="de Groot N.N."/>
        </authorList>
    </citation>
    <scope>NUCLEOTIDE SEQUENCE</scope>
</reference>
<dbReference type="EMBL" id="FPHB01000042">
    <property type="protein sequence ID" value="SFV58202.1"/>
    <property type="molecule type" value="Genomic_DNA"/>
</dbReference>
<name>A0A1W1BXM9_9ZZZZ</name>
<accession>A0A1W1BXM9</accession>
<evidence type="ECO:0000313" key="1">
    <source>
        <dbReference type="EMBL" id="SFV58202.1"/>
    </source>
</evidence>
<dbReference type="AlphaFoldDB" id="A0A1W1BXM9"/>